<evidence type="ECO:0000313" key="3">
    <source>
        <dbReference type="Proteomes" id="UP000199302"/>
    </source>
</evidence>
<evidence type="ECO:0000313" key="2">
    <source>
        <dbReference type="EMBL" id="SFR04563.1"/>
    </source>
</evidence>
<dbReference type="Pfam" id="PF20057">
    <property type="entry name" value="DUF6456"/>
    <property type="match status" value="1"/>
</dbReference>
<keyword evidence="3" id="KW-1185">Reference proteome</keyword>
<protein>
    <recommendedName>
        <fullName evidence="1">DUF6456 domain-containing protein</fullName>
    </recommendedName>
</protein>
<sequence>MNALTHFEDAGAEDASLLSEARKALRKLDEDNAVLAVAADMENAVIVRDMPDGRSVRTAVIPRDVVHAMALKDWISCAKPGRIMRYAITSVGRAAIKRAREAECGFADAQAQFAGQHRDWDTKTVQDDEDDQPRRLRYNAAESPLTGLARRRDRTGQPFLSDDLVAAGERLREDFELAQMGPRVAQNWDRFMTAGDRGSFGSGGGAGDASSSARTRVAAALADLGPGLGDVALRCCCYLEGMETAEKQMGWSARSGKIVLRIALQRLKRHYEETQGKYAPMIG</sequence>
<dbReference type="AlphaFoldDB" id="A0A1I6DGJ5"/>
<dbReference type="InterPro" id="IPR045599">
    <property type="entry name" value="DUF6456"/>
</dbReference>
<gene>
    <name evidence="2" type="ORF">SAMN04515673_103199</name>
</gene>
<accession>A0A1I6DGJ5</accession>
<dbReference type="EMBL" id="FOYI01000003">
    <property type="protein sequence ID" value="SFR04563.1"/>
    <property type="molecule type" value="Genomic_DNA"/>
</dbReference>
<proteinExistence type="predicted"/>
<organism evidence="2 3">
    <name type="scientific">Poseidonocella sedimentorum</name>
    <dbReference type="NCBI Taxonomy" id="871652"/>
    <lineage>
        <taxon>Bacteria</taxon>
        <taxon>Pseudomonadati</taxon>
        <taxon>Pseudomonadota</taxon>
        <taxon>Alphaproteobacteria</taxon>
        <taxon>Rhodobacterales</taxon>
        <taxon>Roseobacteraceae</taxon>
        <taxon>Poseidonocella</taxon>
    </lineage>
</organism>
<reference evidence="2 3" key="1">
    <citation type="submission" date="2016-10" db="EMBL/GenBank/DDBJ databases">
        <authorList>
            <person name="de Groot N.N."/>
        </authorList>
    </citation>
    <scope>NUCLEOTIDE SEQUENCE [LARGE SCALE GENOMIC DNA]</scope>
    <source>
        <strain evidence="3">KMM 9023,NRIC 0796,JCM 17311,KCTC 23692</strain>
    </source>
</reference>
<name>A0A1I6DGJ5_9RHOB</name>
<feature type="domain" description="DUF6456" evidence="1">
    <location>
        <begin position="137"/>
        <end position="273"/>
    </location>
</feature>
<dbReference type="STRING" id="871652.SAMN04515673_103199"/>
<evidence type="ECO:0000259" key="1">
    <source>
        <dbReference type="Pfam" id="PF20057"/>
    </source>
</evidence>
<dbReference type="Proteomes" id="UP000199302">
    <property type="component" value="Unassembled WGS sequence"/>
</dbReference>